<evidence type="ECO:0000313" key="2">
    <source>
        <dbReference type="Proteomes" id="UP001275084"/>
    </source>
</evidence>
<accession>A0AAJ0M7S5</accession>
<dbReference type="EMBL" id="JAUIQD010000009">
    <property type="protein sequence ID" value="KAK3339780.1"/>
    <property type="molecule type" value="Genomic_DNA"/>
</dbReference>
<keyword evidence="2" id="KW-1185">Reference proteome</keyword>
<proteinExistence type="predicted"/>
<name>A0AAJ0M7S5_9PEZI</name>
<evidence type="ECO:0000313" key="1">
    <source>
        <dbReference type="EMBL" id="KAK3339780.1"/>
    </source>
</evidence>
<reference evidence="1" key="2">
    <citation type="submission" date="2023-06" db="EMBL/GenBank/DDBJ databases">
        <authorList>
            <consortium name="Lawrence Berkeley National Laboratory"/>
            <person name="Haridas S."/>
            <person name="Hensen N."/>
            <person name="Bonometti L."/>
            <person name="Westerberg I."/>
            <person name="Brannstrom I.O."/>
            <person name="Guillou S."/>
            <person name="Cros-Aarteil S."/>
            <person name="Calhoun S."/>
            <person name="Kuo A."/>
            <person name="Mondo S."/>
            <person name="Pangilinan J."/>
            <person name="Riley R."/>
            <person name="Labutti K."/>
            <person name="Andreopoulos B."/>
            <person name="Lipzen A."/>
            <person name="Chen C."/>
            <person name="Yanf M."/>
            <person name="Daum C."/>
            <person name="Ng V."/>
            <person name="Clum A."/>
            <person name="Steindorff A."/>
            <person name="Ohm R."/>
            <person name="Martin F."/>
            <person name="Silar P."/>
            <person name="Natvig D."/>
            <person name="Lalanne C."/>
            <person name="Gautier V."/>
            <person name="Ament-Velasquez S.L."/>
            <person name="Kruys A."/>
            <person name="Hutchinson M.I."/>
            <person name="Powell A.J."/>
            <person name="Barry K."/>
            <person name="Miller A.N."/>
            <person name="Grigoriev I.V."/>
            <person name="Debuchy R."/>
            <person name="Gladieux P."/>
            <person name="Thoren M.H."/>
            <person name="Johannesson H."/>
        </authorList>
    </citation>
    <scope>NUCLEOTIDE SEQUENCE</scope>
    <source>
        <strain evidence="1">CBS 955.72</strain>
    </source>
</reference>
<dbReference type="AlphaFoldDB" id="A0AAJ0M7S5"/>
<sequence length="128" mass="13901">MLFDADSKKITGPVDFDLASISHPAEDLLAEAVLTGGCDGVDVTSLSDEREALLTARAFDMAARNRGLLRPSNVPDVCAMGMLVQLLEQLAPSKLTRERFLKRKTADEIAVARQSAREALEKTLAELM</sequence>
<reference evidence="1" key="1">
    <citation type="journal article" date="2023" name="Mol. Phylogenet. Evol.">
        <title>Genome-scale phylogeny and comparative genomics of the fungal order Sordariales.</title>
        <authorList>
            <person name="Hensen N."/>
            <person name="Bonometti L."/>
            <person name="Westerberg I."/>
            <person name="Brannstrom I.O."/>
            <person name="Guillou S."/>
            <person name="Cros-Aarteil S."/>
            <person name="Calhoun S."/>
            <person name="Haridas S."/>
            <person name="Kuo A."/>
            <person name="Mondo S."/>
            <person name="Pangilinan J."/>
            <person name="Riley R."/>
            <person name="LaButti K."/>
            <person name="Andreopoulos B."/>
            <person name="Lipzen A."/>
            <person name="Chen C."/>
            <person name="Yan M."/>
            <person name="Daum C."/>
            <person name="Ng V."/>
            <person name="Clum A."/>
            <person name="Steindorff A."/>
            <person name="Ohm R.A."/>
            <person name="Martin F."/>
            <person name="Silar P."/>
            <person name="Natvig D.O."/>
            <person name="Lalanne C."/>
            <person name="Gautier V."/>
            <person name="Ament-Velasquez S.L."/>
            <person name="Kruys A."/>
            <person name="Hutchinson M.I."/>
            <person name="Powell A.J."/>
            <person name="Barry K."/>
            <person name="Miller A.N."/>
            <person name="Grigoriev I.V."/>
            <person name="Debuchy R."/>
            <person name="Gladieux P."/>
            <person name="Hiltunen Thoren M."/>
            <person name="Johannesson H."/>
        </authorList>
    </citation>
    <scope>NUCLEOTIDE SEQUENCE</scope>
    <source>
        <strain evidence="1">CBS 955.72</strain>
    </source>
</reference>
<gene>
    <name evidence="1" type="ORF">B0T25DRAFT_574670</name>
</gene>
<dbReference type="Proteomes" id="UP001275084">
    <property type="component" value="Unassembled WGS sequence"/>
</dbReference>
<comment type="caution">
    <text evidence="1">The sequence shown here is derived from an EMBL/GenBank/DDBJ whole genome shotgun (WGS) entry which is preliminary data.</text>
</comment>
<organism evidence="1 2">
    <name type="scientific">Lasiosphaeria hispida</name>
    <dbReference type="NCBI Taxonomy" id="260671"/>
    <lineage>
        <taxon>Eukaryota</taxon>
        <taxon>Fungi</taxon>
        <taxon>Dikarya</taxon>
        <taxon>Ascomycota</taxon>
        <taxon>Pezizomycotina</taxon>
        <taxon>Sordariomycetes</taxon>
        <taxon>Sordariomycetidae</taxon>
        <taxon>Sordariales</taxon>
        <taxon>Lasiosphaeriaceae</taxon>
        <taxon>Lasiosphaeria</taxon>
    </lineage>
</organism>
<protein>
    <submittedName>
        <fullName evidence="1">Uncharacterized protein</fullName>
    </submittedName>
</protein>